<gene>
    <name evidence="1" type="ORF">JCM21142_72556</name>
</gene>
<organism evidence="1 2">
    <name type="scientific">Saccharicrinis fermentans DSM 9555 = JCM 21142</name>
    <dbReference type="NCBI Taxonomy" id="869213"/>
    <lineage>
        <taxon>Bacteria</taxon>
        <taxon>Pseudomonadati</taxon>
        <taxon>Bacteroidota</taxon>
        <taxon>Bacteroidia</taxon>
        <taxon>Marinilabiliales</taxon>
        <taxon>Marinilabiliaceae</taxon>
        <taxon>Saccharicrinis</taxon>
    </lineage>
</organism>
<evidence type="ECO:0000313" key="1">
    <source>
        <dbReference type="EMBL" id="GAF03868.1"/>
    </source>
</evidence>
<reference evidence="1 2" key="1">
    <citation type="journal article" date="2014" name="Genome Announc.">
        <title>Draft Genome Sequence of Cytophaga fermentans JCM 21142T, a Facultative Anaerobe Isolated from Marine Mud.</title>
        <authorList>
            <person name="Starns D."/>
            <person name="Oshima K."/>
            <person name="Suda W."/>
            <person name="Iino T."/>
            <person name="Yuki M."/>
            <person name="Inoue J."/>
            <person name="Kitamura K."/>
            <person name="Iida T."/>
            <person name="Darby A."/>
            <person name="Hattori M."/>
            <person name="Ohkuma M."/>
        </authorList>
    </citation>
    <scope>NUCLEOTIDE SEQUENCE [LARGE SCALE GENOMIC DNA]</scope>
    <source>
        <strain evidence="1 2">JCM 21142</strain>
    </source>
</reference>
<comment type="caution">
    <text evidence="1">The sequence shown here is derived from an EMBL/GenBank/DDBJ whole genome shotgun (WGS) entry which is preliminary data.</text>
</comment>
<accession>W7Y853</accession>
<dbReference type="AlphaFoldDB" id="W7Y853"/>
<dbReference type="RefSeq" id="WP_152541786.1">
    <property type="nucleotide sequence ID" value="NZ_BAMD01000032.1"/>
</dbReference>
<dbReference type="OrthoDB" id="1111796at2"/>
<proteinExistence type="predicted"/>
<dbReference type="STRING" id="869213.GCA_000517085_02285"/>
<sequence length="166" mass="18934">MSLSSSSKQCILITLLISIFFVSKAQIDLSHRFTYEEFDTNATGNLYFRLENNNFVKNNEYFGEYTEGYTLPGYSIQPSLMYYAGNKVRIKIGSHLVKYSGTNNFTEVVPVVSAHVKIGKNWDMVLGSIKGHVHHKLIEPLFSSDWQYFVSTETGAQFYHNTSNYG</sequence>
<protein>
    <submittedName>
        <fullName evidence="1">Uncharacterized protein</fullName>
    </submittedName>
</protein>
<evidence type="ECO:0000313" key="2">
    <source>
        <dbReference type="Proteomes" id="UP000019402"/>
    </source>
</evidence>
<dbReference type="EMBL" id="BAMD01000032">
    <property type="protein sequence ID" value="GAF03868.1"/>
    <property type="molecule type" value="Genomic_DNA"/>
</dbReference>
<dbReference type="Proteomes" id="UP000019402">
    <property type="component" value="Unassembled WGS sequence"/>
</dbReference>
<name>W7Y853_9BACT</name>
<dbReference type="eggNOG" id="ENOG502ZBK8">
    <property type="taxonomic scope" value="Bacteria"/>
</dbReference>
<keyword evidence="2" id="KW-1185">Reference proteome</keyword>